<reference evidence="1" key="1">
    <citation type="submission" date="2014-09" db="EMBL/GenBank/DDBJ databases">
        <authorList>
            <person name="Magalhaes I.L.F."/>
            <person name="Oliveira U."/>
            <person name="Santos F.R."/>
            <person name="Vidigal T.H.D.A."/>
            <person name="Brescovit A.D."/>
            <person name="Santos A.J."/>
        </authorList>
    </citation>
    <scope>NUCLEOTIDE SEQUENCE</scope>
    <source>
        <tissue evidence="1">Shoot tissue taken approximately 20 cm above the soil surface</tissue>
    </source>
</reference>
<evidence type="ECO:0000313" key="1">
    <source>
        <dbReference type="EMBL" id="JAD27406.1"/>
    </source>
</evidence>
<dbReference type="EMBL" id="GBRH01270489">
    <property type="protein sequence ID" value="JAD27406.1"/>
    <property type="molecule type" value="Transcribed_RNA"/>
</dbReference>
<accession>A0A0A8YLF9</accession>
<name>A0A0A8YLF9_ARUDO</name>
<dbReference type="AlphaFoldDB" id="A0A0A8YLF9"/>
<reference evidence="1" key="2">
    <citation type="journal article" date="2015" name="Data Brief">
        <title>Shoot transcriptome of the giant reed, Arundo donax.</title>
        <authorList>
            <person name="Barrero R.A."/>
            <person name="Guerrero F.D."/>
            <person name="Moolhuijzen P."/>
            <person name="Goolsby J.A."/>
            <person name="Tidwell J."/>
            <person name="Bellgard S.E."/>
            <person name="Bellgard M.I."/>
        </authorList>
    </citation>
    <scope>NUCLEOTIDE SEQUENCE</scope>
    <source>
        <tissue evidence="1">Shoot tissue taken approximately 20 cm above the soil surface</tissue>
    </source>
</reference>
<proteinExistence type="predicted"/>
<organism evidence="1">
    <name type="scientific">Arundo donax</name>
    <name type="common">Giant reed</name>
    <name type="synonym">Donax arundinaceus</name>
    <dbReference type="NCBI Taxonomy" id="35708"/>
    <lineage>
        <taxon>Eukaryota</taxon>
        <taxon>Viridiplantae</taxon>
        <taxon>Streptophyta</taxon>
        <taxon>Embryophyta</taxon>
        <taxon>Tracheophyta</taxon>
        <taxon>Spermatophyta</taxon>
        <taxon>Magnoliopsida</taxon>
        <taxon>Liliopsida</taxon>
        <taxon>Poales</taxon>
        <taxon>Poaceae</taxon>
        <taxon>PACMAD clade</taxon>
        <taxon>Arundinoideae</taxon>
        <taxon>Arundineae</taxon>
        <taxon>Arundo</taxon>
    </lineage>
</organism>
<sequence length="38" mass="4361">MQAPRGYLCNGSYLDHFYLHQFSDLHLSIFGSHICVCS</sequence>
<protein>
    <submittedName>
        <fullName evidence="1">Uncharacterized protein</fullName>
    </submittedName>
</protein>